<gene>
    <name evidence="1" type="ORF">SCF082_LOCUS13826</name>
</gene>
<accession>A0ABP0JTQ2</accession>
<name>A0ABP0JTQ2_9DINO</name>
<keyword evidence="1" id="KW-0407">Ion channel</keyword>
<protein>
    <submittedName>
        <fullName evidence="1">Potassium channel SKOR</fullName>
    </submittedName>
</protein>
<dbReference type="GO" id="GO:0034220">
    <property type="term" value="P:monoatomic ion transmembrane transport"/>
    <property type="evidence" value="ECO:0007669"/>
    <property type="project" value="UniProtKB-KW"/>
</dbReference>
<dbReference type="EMBL" id="CAXAMM010008580">
    <property type="protein sequence ID" value="CAK9017836.1"/>
    <property type="molecule type" value="Genomic_DNA"/>
</dbReference>
<keyword evidence="2" id="KW-1185">Reference proteome</keyword>
<comment type="caution">
    <text evidence="1">The sequence shown here is derived from an EMBL/GenBank/DDBJ whole genome shotgun (WGS) entry which is preliminary data.</text>
</comment>
<evidence type="ECO:0000313" key="1">
    <source>
        <dbReference type="EMBL" id="CAK9017836.1"/>
    </source>
</evidence>
<dbReference type="Proteomes" id="UP001642464">
    <property type="component" value="Unassembled WGS sequence"/>
</dbReference>
<keyword evidence="1" id="KW-0813">Transport</keyword>
<proteinExistence type="predicted"/>
<organism evidence="1 2">
    <name type="scientific">Durusdinium trenchii</name>
    <dbReference type="NCBI Taxonomy" id="1381693"/>
    <lineage>
        <taxon>Eukaryota</taxon>
        <taxon>Sar</taxon>
        <taxon>Alveolata</taxon>
        <taxon>Dinophyceae</taxon>
        <taxon>Suessiales</taxon>
        <taxon>Symbiodiniaceae</taxon>
        <taxon>Durusdinium</taxon>
    </lineage>
</organism>
<sequence>MADSEALVRSMPPLKRAPGVLGTGAAPPLPHFGAASALRSELQALRTAEGRLDALLDGEPRETVERAPVLHLQRPAACAVPQVAAAKVASPPEATRLARSDAGARAGPPIFPHRGPVPQVAHQVTAAAVSTPGAFVFDLSLDRYFAAWCAACAEMRAYWRQRRNDNSRKWLGTRSSALALWSFFCSLRCHVDQPLQRPSRGIRVREKQTHFSGTFFSCSDRGICKILLDGDREVCFRAAEALWEIVALPHPFLAGLAFLAWTLSHAQDEDLKIDGLRTALMFNQVMGKSSGKLTMLAVMQEEAAKGLKFCFGAWKKAMKSKSLKKFTLNRQRELFRAWLEILLMEKHDRAIETLDSTRSRLSKAGQLRVKRNEQCLRIKVKLEKMHFLRLGFFNRLILQSWQMLCIYRRAQEEGKKSARQKLALSSLQLSEVMSKKTTASIMPHFQAWVARARHAKRLTKAAEGTIATMLGGSLSVVFRAWKMMKMSDYQKVAAQLQSREREFNELSEISRSFFAFSQETAERLKHMEAALQAADRALQIGAARGDSLEVEISALHGALGRQAQDAESRGLTLKEDLERKGAEDMQALLDQTAKVKAELQASKEMEDRLQGLWHSMSECHDPAQVLAMWNRDGILTSAPSEQQKSFGSGLCGLFSWVKVQGRR</sequence>
<reference evidence="1 2" key="1">
    <citation type="submission" date="2024-02" db="EMBL/GenBank/DDBJ databases">
        <authorList>
            <person name="Chen Y."/>
            <person name="Shah S."/>
            <person name="Dougan E. K."/>
            <person name="Thang M."/>
            <person name="Chan C."/>
        </authorList>
    </citation>
    <scope>NUCLEOTIDE SEQUENCE [LARGE SCALE GENOMIC DNA]</scope>
</reference>
<keyword evidence="1" id="KW-0406">Ion transport</keyword>
<evidence type="ECO:0000313" key="2">
    <source>
        <dbReference type="Proteomes" id="UP001642464"/>
    </source>
</evidence>